<evidence type="ECO:0000313" key="1">
    <source>
        <dbReference type="EMBL" id="CAF2827622.1"/>
    </source>
</evidence>
<accession>A0A7R8H2I9</accession>
<reference evidence="1" key="1">
    <citation type="submission" date="2021-02" db="EMBL/GenBank/DDBJ databases">
        <authorList>
            <person name="Bekaert M."/>
        </authorList>
    </citation>
    <scope>NUCLEOTIDE SEQUENCE</scope>
    <source>
        <strain evidence="1">IoA-00</strain>
    </source>
</reference>
<dbReference type="Proteomes" id="UP000675881">
    <property type="component" value="Chromosome 13"/>
</dbReference>
<dbReference type="EMBL" id="HG994592">
    <property type="protein sequence ID" value="CAF2827622.1"/>
    <property type="molecule type" value="Genomic_DNA"/>
</dbReference>
<name>A0A7R8H2I9_LEPSM</name>
<dbReference type="OMA" id="GLLEWMI"/>
<dbReference type="AlphaFoldDB" id="A0A7R8H2I9"/>
<evidence type="ECO:0000313" key="2">
    <source>
        <dbReference type="Proteomes" id="UP000675881"/>
    </source>
</evidence>
<keyword evidence="2" id="KW-1185">Reference proteome</keyword>
<sequence>MTELDFLTRRALKSELITLMEKGDWRKILQFYEERDDYREPLLLWIRPSLEILQYLEFELHSYGLSKILSIGCGCGFLEWLICQTTTLGVTGLEVNKSWWTGPHATPHYIPLEFTEPGSIPKLSPEAALLFCYFNNSEYFLQYIKEYSGPMIILIGPMDGLRHCDPEPKFLLSSEYKDWRRVSTKDIYSRDERDQIAIYIRKSIL</sequence>
<gene>
    <name evidence="1" type="ORF">LSAA_4164</name>
</gene>
<protein>
    <submittedName>
        <fullName evidence="1">(salmon louse) hypothetical protein</fullName>
    </submittedName>
</protein>
<organism evidence="1 2">
    <name type="scientific">Lepeophtheirus salmonis</name>
    <name type="common">Salmon louse</name>
    <name type="synonym">Caligus salmonis</name>
    <dbReference type="NCBI Taxonomy" id="72036"/>
    <lineage>
        <taxon>Eukaryota</taxon>
        <taxon>Metazoa</taxon>
        <taxon>Ecdysozoa</taxon>
        <taxon>Arthropoda</taxon>
        <taxon>Crustacea</taxon>
        <taxon>Multicrustacea</taxon>
        <taxon>Hexanauplia</taxon>
        <taxon>Copepoda</taxon>
        <taxon>Siphonostomatoida</taxon>
        <taxon>Caligidae</taxon>
        <taxon>Lepeophtheirus</taxon>
    </lineage>
</organism>
<proteinExistence type="predicted"/>